<dbReference type="Proteomes" id="UP001732700">
    <property type="component" value="Chromosome 2D"/>
</dbReference>
<reference evidence="1" key="1">
    <citation type="submission" date="2021-05" db="EMBL/GenBank/DDBJ databases">
        <authorList>
            <person name="Scholz U."/>
            <person name="Mascher M."/>
            <person name="Fiebig A."/>
        </authorList>
    </citation>
    <scope>NUCLEOTIDE SEQUENCE [LARGE SCALE GENOMIC DNA]</scope>
</reference>
<name>A0ACD5UX87_AVESA</name>
<organism evidence="1 2">
    <name type="scientific">Avena sativa</name>
    <name type="common">Oat</name>
    <dbReference type="NCBI Taxonomy" id="4498"/>
    <lineage>
        <taxon>Eukaryota</taxon>
        <taxon>Viridiplantae</taxon>
        <taxon>Streptophyta</taxon>
        <taxon>Embryophyta</taxon>
        <taxon>Tracheophyta</taxon>
        <taxon>Spermatophyta</taxon>
        <taxon>Magnoliopsida</taxon>
        <taxon>Liliopsida</taxon>
        <taxon>Poales</taxon>
        <taxon>Poaceae</taxon>
        <taxon>BOP clade</taxon>
        <taxon>Pooideae</taxon>
        <taxon>Poodae</taxon>
        <taxon>Poeae</taxon>
        <taxon>Poeae Chloroplast Group 1 (Aveneae type)</taxon>
        <taxon>Aveninae</taxon>
        <taxon>Avena</taxon>
    </lineage>
</organism>
<keyword evidence="2" id="KW-1185">Reference proteome</keyword>
<proteinExistence type="predicted"/>
<dbReference type="EnsemblPlants" id="AVESA.00010b.r2.2DG0330390.1">
    <property type="protein sequence ID" value="AVESA.00010b.r2.2DG0330390.1.CDS.1"/>
    <property type="gene ID" value="AVESA.00010b.r2.2DG0330390"/>
</dbReference>
<reference evidence="1" key="2">
    <citation type="submission" date="2025-09" db="UniProtKB">
        <authorList>
            <consortium name="EnsemblPlants"/>
        </authorList>
    </citation>
    <scope>IDENTIFICATION</scope>
</reference>
<sequence length="159" mass="17017">MATTLAAPVVCNFSGNPRPQLRPLNLSTRQPLHLLHLSPATARMTPTFPGSGASSTRDFRAAAMYKVKLIGPDGKESMIEVSKDNYILDAAEEAGLDLPYSCRAGACSSCLGKVLKGGVDQSDQSFLDDDQVDAGYVLTCVAYPTSDCVIETHKESDIY</sequence>
<evidence type="ECO:0000313" key="2">
    <source>
        <dbReference type="Proteomes" id="UP001732700"/>
    </source>
</evidence>
<evidence type="ECO:0000313" key="1">
    <source>
        <dbReference type="EnsemblPlants" id="AVESA.00010b.r2.2DG0330390.1.CDS.1"/>
    </source>
</evidence>
<protein>
    <submittedName>
        <fullName evidence="1">Uncharacterized protein</fullName>
    </submittedName>
</protein>
<accession>A0ACD5UX87</accession>